<dbReference type="SUPFAM" id="SSF48452">
    <property type="entry name" value="TPR-like"/>
    <property type="match status" value="1"/>
</dbReference>
<keyword evidence="2" id="KW-0812">Transmembrane</keyword>
<feature type="compositionally biased region" description="Basic and acidic residues" evidence="1">
    <location>
        <begin position="196"/>
        <end position="205"/>
    </location>
</feature>
<dbReference type="InterPro" id="IPR011990">
    <property type="entry name" value="TPR-like_helical_dom_sf"/>
</dbReference>
<organism evidence="3">
    <name type="scientific">marine sediment metagenome</name>
    <dbReference type="NCBI Taxonomy" id="412755"/>
    <lineage>
        <taxon>unclassified sequences</taxon>
        <taxon>metagenomes</taxon>
        <taxon>ecological metagenomes</taxon>
    </lineage>
</organism>
<dbReference type="InterPro" id="IPR019734">
    <property type="entry name" value="TPR_rpt"/>
</dbReference>
<evidence type="ECO:0000256" key="1">
    <source>
        <dbReference type="SAM" id="MobiDB-lite"/>
    </source>
</evidence>
<dbReference type="AlphaFoldDB" id="A0A0F8WNT7"/>
<name>A0A0F8WNT7_9ZZZZ</name>
<proteinExistence type="predicted"/>
<feature type="compositionally biased region" description="Low complexity" evidence="1">
    <location>
        <begin position="207"/>
        <end position="225"/>
    </location>
</feature>
<dbReference type="Gene3D" id="1.25.40.10">
    <property type="entry name" value="Tetratricopeptide repeat domain"/>
    <property type="match status" value="1"/>
</dbReference>
<keyword evidence="2" id="KW-1133">Transmembrane helix</keyword>
<evidence type="ECO:0000313" key="3">
    <source>
        <dbReference type="EMBL" id="KKK58537.1"/>
    </source>
</evidence>
<sequence length="225" mass="24950">FRDSAMARQKQLIMGGVAILLIVAAVLGFMYMNAGTARKAAELEFQGYKEFNALHVEVPEPPAVRAERAITFFRQARELRPSPFSQYYIGLCLYEMGQYAEAVNTFQSLVDTYPDEGSFVPPGLYKLGLSQLKAGQKEQALETFGRFRKVGIKAFGDLALLESARILESMGLDEEAVTMYETLLFEYPSSVFSSEARRKTAREDEAAPASAARRPLVLLPEGEGP</sequence>
<dbReference type="Pfam" id="PF13174">
    <property type="entry name" value="TPR_6"/>
    <property type="match status" value="3"/>
</dbReference>
<accession>A0A0F8WNT7</accession>
<protein>
    <submittedName>
        <fullName evidence="3">Uncharacterized protein</fullName>
    </submittedName>
</protein>
<comment type="caution">
    <text evidence="3">The sequence shown here is derived from an EMBL/GenBank/DDBJ whole genome shotgun (WGS) entry which is preliminary data.</text>
</comment>
<dbReference type="EMBL" id="LAZR01063931">
    <property type="protein sequence ID" value="KKK58537.1"/>
    <property type="molecule type" value="Genomic_DNA"/>
</dbReference>
<feature type="transmembrane region" description="Helical" evidence="2">
    <location>
        <begin position="12"/>
        <end position="32"/>
    </location>
</feature>
<keyword evidence="2" id="KW-0472">Membrane</keyword>
<reference evidence="3" key="1">
    <citation type="journal article" date="2015" name="Nature">
        <title>Complex archaea that bridge the gap between prokaryotes and eukaryotes.</title>
        <authorList>
            <person name="Spang A."/>
            <person name="Saw J.H."/>
            <person name="Jorgensen S.L."/>
            <person name="Zaremba-Niedzwiedzka K."/>
            <person name="Martijn J."/>
            <person name="Lind A.E."/>
            <person name="van Eijk R."/>
            <person name="Schleper C."/>
            <person name="Guy L."/>
            <person name="Ettema T.J."/>
        </authorList>
    </citation>
    <scope>NUCLEOTIDE SEQUENCE</scope>
</reference>
<feature type="region of interest" description="Disordered" evidence="1">
    <location>
        <begin position="196"/>
        <end position="225"/>
    </location>
</feature>
<dbReference type="PROSITE" id="PS50005">
    <property type="entry name" value="TPR"/>
    <property type="match status" value="1"/>
</dbReference>
<evidence type="ECO:0000256" key="2">
    <source>
        <dbReference type="SAM" id="Phobius"/>
    </source>
</evidence>
<feature type="non-terminal residue" evidence="3">
    <location>
        <position position="1"/>
    </location>
</feature>
<gene>
    <name evidence="3" type="ORF">LCGC14_3043450</name>
</gene>